<keyword evidence="7" id="KW-0812">Transmembrane</keyword>
<dbReference type="PANTHER" id="PTHR10755:SF0">
    <property type="entry name" value="OXYGEN-DEPENDENT COPROPORPHYRINOGEN-III OXIDASE, MITOCHONDRIAL"/>
    <property type="match status" value="1"/>
</dbReference>
<comment type="subunit">
    <text evidence="3">Homodimer.</text>
</comment>
<organism evidence="8 9">
    <name type="scientific">Mya arenaria</name>
    <name type="common">Soft-shell clam</name>
    <dbReference type="NCBI Taxonomy" id="6604"/>
    <lineage>
        <taxon>Eukaryota</taxon>
        <taxon>Metazoa</taxon>
        <taxon>Spiralia</taxon>
        <taxon>Lophotrochozoa</taxon>
        <taxon>Mollusca</taxon>
        <taxon>Bivalvia</taxon>
        <taxon>Autobranchia</taxon>
        <taxon>Heteroconchia</taxon>
        <taxon>Euheterodonta</taxon>
        <taxon>Imparidentia</taxon>
        <taxon>Neoheterodontei</taxon>
        <taxon>Myida</taxon>
        <taxon>Myoidea</taxon>
        <taxon>Myidae</taxon>
        <taxon>Mya</taxon>
    </lineage>
</organism>
<dbReference type="PRINTS" id="PR00073">
    <property type="entry name" value="COPRGNOXDASE"/>
</dbReference>
<evidence type="ECO:0000256" key="2">
    <source>
        <dbReference type="ARBA" id="ARBA00010644"/>
    </source>
</evidence>
<evidence type="ECO:0000313" key="8">
    <source>
        <dbReference type="EMBL" id="WAR07975.1"/>
    </source>
</evidence>
<dbReference type="InterPro" id="IPR036406">
    <property type="entry name" value="Coprogen_oxidase_aer_sf"/>
</dbReference>
<gene>
    <name evidence="8" type="ORF">MAR_017933</name>
</gene>
<reference evidence="8" key="1">
    <citation type="submission" date="2022-11" db="EMBL/GenBank/DDBJ databases">
        <title>Centuries of genome instability and evolution in soft-shell clam transmissible cancer (bioRxiv).</title>
        <authorList>
            <person name="Hart S.F.M."/>
            <person name="Yonemitsu M.A."/>
            <person name="Giersch R.M."/>
            <person name="Beal B.F."/>
            <person name="Arriagada G."/>
            <person name="Davis B.W."/>
            <person name="Ostrander E.A."/>
            <person name="Goff S.P."/>
            <person name="Metzger M.J."/>
        </authorList>
    </citation>
    <scope>NUCLEOTIDE SEQUENCE</scope>
    <source>
        <strain evidence="8">MELC-2E11</strain>
        <tissue evidence="8">Siphon/mantle</tissue>
    </source>
</reference>
<dbReference type="SUPFAM" id="SSF102886">
    <property type="entry name" value="Coproporphyrinogen III oxidase"/>
    <property type="match status" value="1"/>
</dbReference>
<sequence>MKSLQITWSSQDHPQMMSFLHKVLAKARPTRCFGTLAGKMRTSSTHKFGRVLLVGVGGTSVVVGAVTLWTKGGNSVLAASMLEGKDWMSSPITDPHEMEKNADSMRIKMEMMIMDIQREFCRALEAEEEDDMKFKVDKWSRKQGGGGITCVLQDGRVFEKAGVNISVVSESRGVGGIFFDDLEDGDPQELFNFVKSWEYCHEPEPGSEEAKLTEVLKNPRDWV</sequence>
<evidence type="ECO:0000256" key="6">
    <source>
        <dbReference type="ARBA" id="ARBA00023244"/>
    </source>
</evidence>
<comment type="similarity">
    <text evidence="2">Belongs to the aerobic coproporphyrinogen-III oxidase family.</text>
</comment>
<evidence type="ECO:0000256" key="1">
    <source>
        <dbReference type="ARBA" id="ARBA00005168"/>
    </source>
</evidence>
<dbReference type="EC" id="1.3.3.3" evidence="4"/>
<comment type="pathway">
    <text evidence="1">Porphyrin-containing compound metabolism; protoporphyrin-IX biosynthesis; protoporphyrinogen-IX from coproporphyrinogen-III (O2 route): step 1/1.</text>
</comment>
<accession>A0ABY7EFV7</accession>
<dbReference type="InterPro" id="IPR001260">
    <property type="entry name" value="Coprogen_oxidase_aer"/>
</dbReference>
<evidence type="ECO:0000256" key="4">
    <source>
        <dbReference type="ARBA" id="ARBA00012869"/>
    </source>
</evidence>
<proteinExistence type="inferred from homology"/>
<evidence type="ECO:0000256" key="3">
    <source>
        <dbReference type="ARBA" id="ARBA00011738"/>
    </source>
</evidence>
<keyword evidence="5" id="KW-0560">Oxidoreductase</keyword>
<name>A0ABY7EFV7_MYAAR</name>
<keyword evidence="7" id="KW-1133">Transmembrane helix</keyword>
<evidence type="ECO:0000256" key="5">
    <source>
        <dbReference type="ARBA" id="ARBA00023002"/>
    </source>
</evidence>
<evidence type="ECO:0000256" key="7">
    <source>
        <dbReference type="SAM" id="Phobius"/>
    </source>
</evidence>
<evidence type="ECO:0000313" key="9">
    <source>
        <dbReference type="Proteomes" id="UP001164746"/>
    </source>
</evidence>
<dbReference type="EMBL" id="CP111017">
    <property type="protein sequence ID" value="WAR07975.1"/>
    <property type="molecule type" value="Genomic_DNA"/>
</dbReference>
<dbReference type="Proteomes" id="UP001164746">
    <property type="component" value="Chromosome 6"/>
</dbReference>
<dbReference type="Gene3D" id="3.40.1500.10">
    <property type="entry name" value="Coproporphyrinogen III oxidase, aerobic"/>
    <property type="match status" value="3"/>
</dbReference>
<keyword evidence="7" id="KW-0472">Membrane</keyword>
<dbReference type="Pfam" id="PF01218">
    <property type="entry name" value="Coprogen_oxidas"/>
    <property type="match status" value="1"/>
</dbReference>
<keyword evidence="9" id="KW-1185">Reference proteome</keyword>
<dbReference type="PANTHER" id="PTHR10755">
    <property type="entry name" value="COPROPORPHYRINOGEN III OXIDASE, MITOCHONDRIAL"/>
    <property type="match status" value="1"/>
</dbReference>
<keyword evidence="6" id="KW-0627">Porphyrin biosynthesis</keyword>
<protein>
    <recommendedName>
        <fullName evidence="4">coproporphyrinogen oxidase</fullName>
        <ecNumber evidence="4">1.3.3.3</ecNumber>
    </recommendedName>
</protein>
<feature type="transmembrane region" description="Helical" evidence="7">
    <location>
        <begin position="48"/>
        <end position="69"/>
    </location>
</feature>